<dbReference type="InterPro" id="IPR032828">
    <property type="entry name" value="PolyA_RNA-bd"/>
</dbReference>
<dbReference type="PANTHER" id="PTHR47545:SF1">
    <property type="entry name" value="MULTIFUNCTIONAL CCA PROTEIN"/>
    <property type="match status" value="1"/>
</dbReference>
<dbReference type="Gene3D" id="1.10.3090.10">
    <property type="entry name" value="cca-adding enzyme, domain 2"/>
    <property type="match status" value="1"/>
</dbReference>
<dbReference type="InterPro" id="IPR006675">
    <property type="entry name" value="HDIG_dom"/>
</dbReference>
<dbReference type="SMART" id="SM00471">
    <property type="entry name" value="HDc"/>
    <property type="match status" value="1"/>
</dbReference>
<dbReference type="Proteomes" id="UP000183967">
    <property type="component" value="Unassembled WGS sequence"/>
</dbReference>
<keyword evidence="4" id="KW-0548">Nucleotidyltransferase</keyword>
<evidence type="ECO:0000313" key="14">
    <source>
        <dbReference type="Proteomes" id="UP000183967"/>
    </source>
</evidence>
<dbReference type="OrthoDB" id="9805698at2"/>
<proteinExistence type="inferred from homology"/>
<dbReference type="Gene3D" id="3.30.460.10">
    <property type="entry name" value="Beta Polymerase, domain 2"/>
    <property type="match status" value="1"/>
</dbReference>
<evidence type="ECO:0000256" key="4">
    <source>
        <dbReference type="ARBA" id="ARBA00022695"/>
    </source>
</evidence>
<dbReference type="Pfam" id="PF01966">
    <property type="entry name" value="HD"/>
    <property type="match status" value="1"/>
</dbReference>
<dbReference type="InterPro" id="IPR043519">
    <property type="entry name" value="NT_sf"/>
</dbReference>
<feature type="domain" description="HD/PDEase" evidence="12">
    <location>
        <begin position="236"/>
        <end position="399"/>
    </location>
</feature>
<evidence type="ECO:0000256" key="10">
    <source>
        <dbReference type="ARBA" id="ARBA00022884"/>
    </source>
</evidence>
<dbReference type="EMBL" id="FQXO01000018">
    <property type="protein sequence ID" value="SHH46243.1"/>
    <property type="molecule type" value="Genomic_DNA"/>
</dbReference>
<gene>
    <name evidence="13" type="ORF">SAMN02745135_00871</name>
</gene>
<dbReference type="GO" id="GO:0003723">
    <property type="term" value="F:RNA binding"/>
    <property type="evidence" value="ECO:0007669"/>
    <property type="project" value="UniProtKB-KW"/>
</dbReference>
<accession>A0A1M5T781</accession>
<dbReference type="Pfam" id="PF12627">
    <property type="entry name" value="PolyA_pol_RNAbd"/>
    <property type="match status" value="1"/>
</dbReference>
<dbReference type="AlphaFoldDB" id="A0A1M5T781"/>
<keyword evidence="14" id="KW-1185">Reference proteome</keyword>
<evidence type="ECO:0000256" key="11">
    <source>
        <dbReference type="RuleBase" id="RU003953"/>
    </source>
</evidence>
<keyword evidence="2 11" id="KW-0808">Transferase</keyword>
<dbReference type="Pfam" id="PF01743">
    <property type="entry name" value="PolyA_pol"/>
    <property type="match status" value="1"/>
</dbReference>
<keyword evidence="3" id="KW-0819">tRNA processing</keyword>
<dbReference type="GO" id="GO:0008033">
    <property type="term" value="P:tRNA processing"/>
    <property type="evidence" value="ECO:0007669"/>
    <property type="project" value="UniProtKB-KW"/>
</dbReference>
<keyword evidence="10 11" id="KW-0694">RNA-binding</keyword>
<evidence type="ECO:0000256" key="1">
    <source>
        <dbReference type="ARBA" id="ARBA00001946"/>
    </source>
</evidence>
<dbReference type="GO" id="GO:0016779">
    <property type="term" value="F:nucleotidyltransferase activity"/>
    <property type="evidence" value="ECO:0007669"/>
    <property type="project" value="UniProtKB-KW"/>
</dbReference>
<dbReference type="GO" id="GO:0005524">
    <property type="term" value="F:ATP binding"/>
    <property type="evidence" value="ECO:0007669"/>
    <property type="project" value="UniProtKB-KW"/>
</dbReference>
<dbReference type="SUPFAM" id="SSF81301">
    <property type="entry name" value="Nucleotidyltransferase"/>
    <property type="match status" value="1"/>
</dbReference>
<keyword evidence="9" id="KW-0460">Magnesium</keyword>
<dbReference type="InterPro" id="IPR003607">
    <property type="entry name" value="HD/PDEase_dom"/>
</dbReference>
<dbReference type="InterPro" id="IPR050124">
    <property type="entry name" value="tRNA_CCA-adding_enzyme"/>
</dbReference>
<evidence type="ECO:0000256" key="5">
    <source>
        <dbReference type="ARBA" id="ARBA00022723"/>
    </source>
</evidence>
<dbReference type="NCBIfam" id="TIGR00277">
    <property type="entry name" value="HDIG"/>
    <property type="match status" value="1"/>
</dbReference>
<dbReference type="SUPFAM" id="SSF81891">
    <property type="entry name" value="Poly A polymerase C-terminal region-like"/>
    <property type="match status" value="1"/>
</dbReference>
<comment type="cofactor">
    <cofactor evidence="1">
        <name>Mg(2+)</name>
        <dbReference type="ChEBI" id="CHEBI:18420"/>
    </cofactor>
</comment>
<protein>
    <submittedName>
        <fullName evidence="13">Poly(A) polymerase</fullName>
    </submittedName>
</protein>
<keyword evidence="8" id="KW-0067">ATP-binding</keyword>
<keyword evidence="6" id="KW-0547">Nucleotide-binding</keyword>
<comment type="similarity">
    <text evidence="11">Belongs to the tRNA nucleotidyltransferase/poly(A) polymerase family.</text>
</comment>
<sequence>MDLILPRLREIGDKKDVKIYLVGGYIRDYLLNKSNEDIDFVVEKDAEIVAKEFAESINGKLITLGGRHKFYRVVDSKRNVIVDISQLKGNDINEDLLNRDFTINSLAVDIDKIENGEISNENIIDVANGLDDLNKGIIRHVKDNTFEDDPIRMLRAVRFMSQLEFELDDTTKRLIKRNKEKIKDMPYERITHELFKLLKYRRTYYYFNYMDRTLNILEEIFPEIEPMREIGKCKYHVVDSLTHSIYTLKVAEDIIYADSYFEDHVRKAYEEHTKKIVASDHTRLDLIKLGAFFHDIGKPSAKKVDETGRIRFKGHEITGAEIVKKIAERLKLSIKERDLLYKMVAKHMLPLVLYKNNDVSGKALYGMFSELKEDTLDILLISLADIIATRKLLYPGEEMGKFKVHIEYMANNYLTRYKEIEKISNIITGKEIMQKFDLGENVLVGDLLEEVRKAIYYGKISANKEAALRYIEKIL</sequence>
<organism evidence="13 14">
    <name type="scientific">Caloranaerobacter azorensis DSM 13643</name>
    <dbReference type="NCBI Taxonomy" id="1121264"/>
    <lineage>
        <taxon>Bacteria</taxon>
        <taxon>Bacillati</taxon>
        <taxon>Bacillota</taxon>
        <taxon>Tissierellia</taxon>
        <taxon>Tissierellales</taxon>
        <taxon>Thermohalobacteraceae</taxon>
        <taxon>Caloranaerobacter</taxon>
    </lineage>
</organism>
<evidence type="ECO:0000256" key="2">
    <source>
        <dbReference type="ARBA" id="ARBA00022679"/>
    </source>
</evidence>
<reference evidence="14" key="1">
    <citation type="submission" date="2016-11" db="EMBL/GenBank/DDBJ databases">
        <authorList>
            <person name="Varghese N."/>
            <person name="Submissions S."/>
        </authorList>
    </citation>
    <scope>NUCLEOTIDE SEQUENCE [LARGE SCALE GENOMIC DNA]</scope>
    <source>
        <strain evidence="14">DSM 13643</strain>
    </source>
</reference>
<dbReference type="InterPro" id="IPR002646">
    <property type="entry name" value="PolA_pol_head_dom"/>
</dbReference>
<evidence type="ECO:0000259" key="12">
    <source>
        <dbReference type="SMART" id="SM00471"/>
    </source>
</evidence>
<evidence type="ECO:0000313" key="13">
    <source>
        <dbReference type="EMBL" id="SHH46243.1"/>
    </source>
</evidence>
<evidence type="ECO:0000256" key="7">
    <source>
        <dbReference type="ARBA" id="ARBA00022800"/>
    </source>
</evidence>
<dbReference type="InterPro" id="IPR006674">
    <property type="entry name" value="HD_domain"/>
</dbReference>
<evidence type="ECO:0000256" key="6">
    <source>
        <dbReference type="ARBA" id="ARBA00022741"/>
    </source>
</evidence>
<keyword evidence="5" id="KW-0479">Metal-binding</keyword>
<evidence type="ECO:0000256" key="8">
    <source>
        <dbReference type="ARBA" id="ARBA00022840"/>
    </source>
</evidence>
<dbReference type="PANTHER" id="PTHR47545">
    <property type="entry name" value="MULTIFUNCTIONAL CCA PROTEIN"/>
    <property type="match status" value="1"/>
</dbReference>
<dbReference type="RefSeq" id="WP_073195781.1">
    <property type="nucleotide sequence ID" value="NZ_FQXO01000018.1"/>
</dbReference>
<dbReference type="GO" id="GO:0046872">
    <property type="term" value="F:metal ion binding"/>
    <property type="evidence" value="ECO:0007669"/>
    <property type="project" value="UniProtKB-KW"/>
</dbReference>
<keyword evidence="7" id="KW-0692">RNA repair</keyword>
<name>A0A1M5T781_9FIRM</name>
<dbReference type="CDD" id="cd05398">
    <property type="entry name" value="NT_ClassII-CCAase"/>
    <property type="match status" value="1"/>
</dbReference>
<evidence type="ECO:0000256" key="3">
    <source>
        <dbReference type="ARBA" id="ARBA00022694"/>
    </source>
</evidence>
<evidence type="ECO:0000256" key="9">
    <source>
        <dbReference type="ARBA" id="ARBA00022842"/>
    </source>
</evidence>
<dbReference type="GO" id="GO:0042245">
    <property type="term" value="P:RNA repair"/>
    <property type="evidence" value="ECO:0007669"/>
    <property type="project" value="UniProtKB-KW"/>
</dbReference>